<feature type="compositionally biased region" description="Basic and acidic residues" evidence="1">
    <location>
        <begin position="167"/>
        <end position="177"/>
    </location>
</feature>
<proteinExistence type="predicted"/>
<dbReference type="Proteomes" id="UP001604277">
    <property type="component" value="Unassembled WGS sequence"/>
</dbReference>
<evidence type="ECO:0000313" key="3">
    <source>
        <dbReference type="Proteomes" id="UP001604277"/>
    </source>
</evidence>
<feature type="compositionally biased region" description="Basic and acidic residues" evidence="1">
    <location>
        <begin position="127"/>
        <end position="159"/>
    </location>
</feature>
<name>A0ABD1WWM8_9LAMI</name>
<organism evidence="2 3">
    <name type="scientific">Forsythia ovata</name>
    <dbReference type="NCBI Taxonomy" id="205694"/>
    <lineage>
        <taxon>Eukaryota</taxon>
        <taxon>Viridiplantae</taxon>
        <taxon>Streptophyta</taxon>
        <taxon>Embryophyta</taxon>
        <taxon>Tracheophyta</taxon>
        <taxon>Spermatophyta</taxon>
        <taxon>Magnoliopsida</taxon>
        <taxon>eudicotyledons</taxon>
        <taxon>Gunneridae</taxon>
        <taxon>Pentapetalae</taxon>
        <taxon>asterids</taxon>
        <taxon>lamiids</taxon>
        <taxon>Lamiales</taxon>
        <taxon>Oleaceae</taxon>
        <taxon>Forsythieae</taxon>
        <taxon>Forsythia</taxon>
    </lineage>
</organism>
<dbReference type="EMBL" id="JBFOLJ010000002">
    <property type="protein sequence ID" value="KAL2554064.1"/>
    <property type="molecule type" value="Genomic_DNA"/>
</dbReference>
<gene>
    <name evidence="2" type="ORF">Fot_07683</name>
</gene>
<protein>
    <submittedName>
        <fullName evidence="2">Uncharacterized protein</fullName>
    </submittedName>
</protein>
<accession>A0ABD1WWM8</accession>
<comment type="caution">
    <text evidence="2">The sequence shown here is derived from an EMBL/GenBank/DDBJ whole genome shotgun (WGS) entry which is preliminary data.</text>
</comment>
<sequence>MLGTHLTEACEDLVKLGGGYQAIMILFVELERLFKLFITAGGGVWVGLSLEEGGKLLSGREKTVHSAGARAGRALPFISRDSLRGCSGLLRDSSLCRDCSRELAQRAVELLRGARSQPNLATVGARTRAERDDKTTGSSRGREKSRAGDRSSRSSRDEQPQGAARRAAAERVARNER</sequence>
<keyword evidence="3" id="KW-1185">Reference proteome</keyword>
<feature type="region of interest" description="Disordered" evidence="1">
    <location>
        <begin position="119"/>
        <end position="177"/>
    </location>
</feature>
<evidence type="ECO:0000313" key="2">
    <source>
        <dbReference type="EMBL" id="KAL2554064.1"/>
    </source>
</evidence>
<evidence type="ECO:0000256" key="1">
    <source>
        <dbReference type="SAM" id="MobiDB-lite"/>
    </source>
</evidence>
<reference evidence="3" key="1">
    <citation type="submission" date="2024-07" db="EMBL/GenBank/DDBJ databases">
        <title>Two chromosome-level genome assemblies of Korean endemic species Abeliophyllum distichum and Forsythia ovata (Oleaceae).</title>
        <authorList>
            <person name="Jang H."/>
        </authorList>
    </citation>
    <scope>NUCLEOTIDE SEQUENCE [LARGE SCALE GENOMIC DNA]</scope>
</reference>
<dbReference type="AlphaFoldDB" id="A0ABD1WWM8"/>